<feature type="non-terminal residue" evidence="3">
    <location>
        <position position="518"/>
    </location>
</feature>
<feature type="domain" description="Helicase-associated" evidence="2">
    <location>
        <begin position="31"/>
        <end position="89"/>
    </location>
</feature>
<proteinExistence type="predicted"/>
<evidence type="ECO:0000313" key="3">
    <source>
        <dbReference type="EMBL" id="KAA0909994.1"/>
    </source>
</evidence>
<dbReference type="Gene3D" id="6.10.140.530">
    <property type="match status" value="1"/>
</dbReference>
<evidence type="ECO:0000259" key="2">
    <source>
        <dbReference type="Pfam" id="PF03457"/>
    </source>
</evidence>
<accession>A0A5A9YYP4</accession>
<organism evidence="3 4">
    <name type="scientific">Streptomyces apricus</name>
    <dbReference type="NCBI Taxonomy" id="1828112"/>
    <lineage>
        <taxon>Bacteria</taxon>
        <taxon>Bacillati</taxon>
        <taxon>Actinomycetota</taxon>
        <taxon>Actinomycetes</taxon>
        <taxon>Kitasatosporales</taxon>
        <taxon>Streptomycetaceae</taxon>
        <taxon>Streptomyces</taxon>
    </lineage>
</organism>
<reference evidence="3 4" key="1">
    <citation type="submission" date="2019-05" db="EMBL/GenBank/DDBJ databases">
        <authorList>
            <person name="Hariharan J."/>
            <person name="Choudoir M.J."/>
            <person name="Diebold P."/>
            <person name="Panke-Buisse K."/>
            <person name="Buckley D.H."/>
        </authorList>
    </citation>
    <scope>NUCLEOTIDE SEQUENCE [LARGE SCALE GENOMIC DNA]</scope>
    <source>
        <strain evidence="3 4">SUN51</strain>
    </source>
</reference>
<evidence type="ECO:0000256" key="1">
    <source>
        <dbReference type="SAM" id="MobiDB-lite"/>
    </source>
</evidence>
<keyword evidence="3" id="KW-0378">Hydrolase</keyword>
<evidence type="ECO:0000313" key="4">
    <source>
        <dbReference type="Proteomes" id="UP000324965"/>
    </source>
</evidence>
<dbReference type="GO" id="GO:0004386">
    <property type="term" value="F:helicase activity"/>
    <property type="evidence" value="ECO:0007669"/>
    <property type="project" value="UniProtKB-KW"/>
</dbReference>
<dbReference type="PANTHER" id="PTHR33418:SF1">
    <property type="entry name" value="HELICASE-ASSOCIATED DOMAIN-CONTAINING PROTEIN"/>
    <property type="match status" value="1"/>
</dbReference>
<dbReference type="EMBL" id="VDFC01000193">
    <property type="protein sequence ID" value="KAA0909994.1"/>
    <property type="molecule type" value="Genomic_DNA"/>
</dbReference>
<feature type="compositionally biased region" description="Low complexity" evidence="1">
    <location>
        <begin position="336"/>
        <end position="345"/>
    </location>
</feature>
<sequence length="518" mass="57944">TDLLAPLPLAGDLKPAHRQAKPQRGYSLTSEQAFAQGLVHARTYYKQRQHLAVAKHDTFNGYPLGHWLTNKRAAHTRMPPHQAAALSALYPWWNAPWSMQWQRIWHQARDHTTIHGPHTPETGFPTTSYNLGEWLYLQCVAYHALHPGQQHLLAEIGIDAAAAASARPRRRNLKAGAEQALAHARSYAAEHGNLASVTSATVHDGCRLGQWLTNQRNYQRTGHRPLPAGRAQALTAIAPWWCPLWGLRWQRSYNRARSAVQGRPLKPEDSFRDLHNPPVVGWLRRQCATYGQLSKGQQQLLADAGITAGVARTAREHARTAARTPATAPVPDSEDTTGQAGKAAGPAPPTGARRARRATEPKRPREPHSRLGHRADLRQGFETALAHARAYAAAHGHLAAPRDTRCDGYPLGWWLFGQRNRARQRARAGQPPSPHLQRLAAIDPWWNPPWDLHWQRNYYRARDHIEAGEPFDPIARVPAPNTALGSWMTRACLRYDQLHPDQQHLLSTIRITAQTAGH</sequence>
<keyword evidence="3" id="KW-0067">ATP-binding</keyword>
<keyword evidence="4" id="KW-1185">Reference proteome</keyword>
<feature type="domain" description="Helicase-associated" evidence="2">
    <location>
        <begin position="379"/>
        <end position="443"/>
    </location>
</feature>
<comment type="caution">
    <text evidence="3">The sequence shown here is derived from an EMBL/GenBank/DDBJ whole genome shotgun (WGS) entry which is preliminary data.</text>
</comment>
<protein>
    <submittedName>
        <fullName evidence="3">Helicase</fullName>
    </submittedName>
</protein>
<dbReference type="RefSeq" id="WP_188114426.1">
    <property type="nucleotide sequence ID" value="NZ_VDFC01000193.1"/>
</dbReference>
<feature type="domain" description="Helicase-associated" evidence="2">
    <location>
        <begin position="178"/>
        <end position="237"/>
    </location>
</feature>
<dbReference type="Proteomes" id="UP000324965">
    <property type="component" value="Unassembled WGS sequence"/>
</dbReference>
<dbReference type="InterPro" id="IPR005114">
    <property type="entry name" value="Helicase_assoc"/>
</dbReference>
<keyword evidence="3" id="KW-0547">Nucleotide-binding</keyword>
<dbReference type="AlphaFoldDB" id="A0A5A9YYP4"/>
<dbReference type="Pfam" id="PF03457">
    <property type="entry name" value="HA"/>
    <property type="match status" value="3"/>
</dbReference>
<keyword evidence="3" id="KW-0347">Helicase</keyword>
<feature type="compositionally biased region" description="Basic and acidic residues" evidence="1">
    <location>
        <begin position="357"/>
        <end position="376"/>
    </location>
</feature>
<name>A0A5A9YYP4_9ACTN</name>
<feature type="non-terminal residue" evidence="3">
    <location>
        <position position="1"/>
    </location>
</feature>
<feature type="region of interest" description="Disordered" evidence="1">
    <location>
        <begin position="314"/>
        <end position="376"/>
    </location>
</feature>
<dbReference type="PANTHER" id="PTHR33418">
    <property type="entry name" value="HELICASE-ASSOCIATED"/>
    <property type="match status" value="1"/>
</dbReference>
<gene>
    <name evidence="3" type="ORF">FGF04_39125</name>
</gene>